<dbReference type="CDD" id="cd00761">
    <property type="entry name" value="Glyco_tranf_GTA_type"/>
    <property type="match status" value="1"/>
</dbReference>
<accession>A0ABZ1U1N9</accession>
<evidence type="ECO:0000256" key="8">
    <source>
        <dbReference type="ARBA" id="ARBA00038120"/>
    </source>
</evidence>
<dbReference type="EMBL" id="CP108110">
    <property type="protein sequence ID" value="WUQ85108.1"/>
    <property type="molecule type" value="Genomic_DNA"/>
</dbReference>
<keyword evidence="12" id="KW-1185">Reference proteome</keyword>
<comment type="pathway">
    <text evidence="7">Carotenoid biosynthesis; staphyloxanthin biosynthesis; staphyloxanthin from farnesyl diphosphate: step 4/5.</text>
</comment>
<dbReference type="PANTHER" id="PTHR43646">
    <property type="entry name" value="GLYCOSYLTRANSFERASE"/>
    <property type="match status" value="1"/>
</dbReference>
<evidence type="ECO:0000256" key="4">
    <source>
        <dbReference type="ARBA" id="ARBA00022679"/>
    </source>
</evidence>
<gene>
    <name evidence="11" type="ORF">OHA16_20370</name>
</gene>
<comment type="similarity">
    <text evidence="8">Belongs to the glycosyltransferase 2 family. CrtQ subfamily.</text>
</comment>
<evidence type="ECO:0000256" key="1">
    <source>
        <dbReference type="ARBA" id="ARBA00004236"/>
    </source>
</evidence>
<evidence type="ECO:0000256" key="5">
    <source>
        <dbReference type="ARBA" id="ARBA00023136"/>
    </source>
</evidence>
<evidence type="ECO:0000256" key="7">
    <source>
        <dbReference type="ARBA" id="ARBA00037904"/>
    </source>
</evidence>
<dbReference type="InterPro" id="IPR001173">
    <property type="entry name" value="Glyco_trans_2-like"/>
</dbReference>
<keyword evidence="3" id="KW-0328">Glycosyltransferase</keyword>
<dbReference type="Proteomes" id="UP001432222">
    <property type="component" value="Chromosome"/>
</dbReference>
<dbReference type="Gene3D" id="3.90.550.10">
    <property type="entry name" value="Spore Coat Polysaccharide Biosynthesis Protein SpsA, Chain A"/>
    <property type="match status" value="1"/>
</dbReference>
<evidence type="ECO:0000313" key="11">
    <source>
        <dbReference type="EMBL" id="WUQ85108.1"/>
    </source>
</evidence>
<evidence type="ECO:0000256" key="9">
    <source>
        <dbReference type="ARBA" id="ARBA00040345"/>
    </source>
</evidence>
<evidence type="ECO:0000313" key="12">
    <source>
        <dbReference type="Proteomes" id="UP001432222"/>
    </source>
</evidence>
<comment type="subcellular location">
    <subcellularLocation>
        <location evidence="1">Cell membrane</location>
    </subcellularLocation>
</comment>
<keyword evidence="2" id="KW-1003">Cell membrane</keyword>
<evidence type="ECO:0000259" key="10">
    <source>
        <dbReference type="Pfam" id="PF00535"/>
    </source>
</evidence>
<evidence type="ECO:0000256" key="2">
    <source>
        <dbReference type="ARBA" id="ARBA00022475"/>
    </source>
</evidence>
<dbReference type="RefSeq" id="WP_328955902.1">
    <property type="nucleotide sequence ID" value="NZ_CP108110.1"/>
</dbReference>
<evidence type="ECO:0000256" key="3">
    <source>
        <dbReference type="ARBA" id="ARBA00022676"/>
    </source>
</evidence>
<dbReference type="SUPFAM" id="SSF53448">
    <property type="entry name" value="Nucleotide-diphospho-sugar transferases"/>
    <property type="match status" value="1"/>
</dbReference>
<comment type="function">
    <text evidence="6">Catalyzes the glycosylation of 4,4'-diaponeurosporenoate, i.e. the esterification of glucose at the C1'' position with the carboxyl group of 4,4'-diaponeurosporenic acid, to form glycosyl-4,4'-diaponeurosporenoate. This is a step in the biosynthesis of staphyloxanthin, an orange pigment present in most staphylococci strains.</text>
</comment>
<keyword evidence="5" id="KW-0472">Membrane</keyword>
<dbReference type="PANTHER" id="PTHR43646:SF2">
    <property type="entry name" value="GLYCOSYLTRANSFERASE 2-LIKE DOMAIN-CONTAINING PROTEIN"/>
    <property type="match status" value="1"/>
</dbReference>
<sequence>MTTALWVVVPAYREEARITATLNALAAQRDREFTLLVADNGSTDGTVGAVRAFAARAPFPVEVLVEPEKGVGSAVDTAFRHAIARGATLLARTDADCLPAPGWTAAARAALLDGGGLVCGRVTARRDEHGPAGRAVFLVLVALGAFFGRIRPAHHRRHGYLTPYRMHAGNNMAITAELYLAVGGMPRRPSPTDRLFINRVRRHTTAITHRRDMVVQNSTRRIRAYGVVGTARWYLDRGAGTRAVDVR</sequence>
<name>A0ABZ1U1N9_9ACTN</name>
<protein>
    <recommendedName>
        <fullName evidence="9">4,4'-diaponeurosporenoate glycosyltransferase</fullName>
    </recommendedName>
</protein>
<keyword evidence="4" id="KW-0808">Transferase</keyword>
<dbReference type="InterPro" id="IPR029044">
    <property type="entry name" value="Nucleotide-diphossugar_trans"/>
</dbReference>
<organism evidence="11 12">
    <name type="scientific">Kitasatospora purpeofusca</name>
    <dbReference type="NCBI Taxonomy" id="67352"/>
    <lineage>
        <taxon>Bacteria</taxon>
        <taxon>Bacillati</taxon>
        <taxon>Actinomycetota</taxon>
        <taxon>Actinomycetes</taxon>
        <taxon>Kitasatosporales</taxon>
        <taxon>Streptomycetaceae</taxon>
        <taxon>Kitasatospora</taxon>
    </lineage>
</organism>
<feature type="domain" description="Glycosyltransferase 2-like" evidence="10">
    <location>
        <begin position="7"/>
        <end position="135"/>
    </location>
</feature>
<dbReference type="Pfam" id="PF00535">
    <property type="entry name" value="Glycos_transf_2"/>
    <property type="match status" value="1"/>
</dbReference>
<proteinExistence type="inferred from homology"/>
<evidence type="ECO:0000256" key="6">
    <source>
        <dbReference type="ARBA" id="ARBA00037281"/>
    </source>
</evidence>
<reference evidence="11" key="1">
    <citation type="submission" date="2022-10" db="EMBL/GenBank/DDBJ databases">
        <title>The complete genomes of actinobacterial strains from the NBC collection.</title>
        <authorList>
            <person name="Joergensen T.S."/>
            <person name="Alvarez Arevalo M."/>
            <person name="Sterndorff E.B."/>
            <person name="Faurdal D."/>
            <person name="Vuksanovic O."/>
            <person name="Mourched A.-S."/>
            <person name="Charusanti P."/>
            <person name="Shaw S."/>
            <person name="Blin K."/>
            <person name="Weber T."/>
        </authorList>
    </citation>
    <scope>NUCLEOTIDE SEQUENCE</scope>
    <source>
        <strain evidence="11">NBC_00222</strain>
    </source>
</reference>